<evidence type="ECO:0000313" key="3">
    <source>
        <dbReference type="Proteomes" id="UP000001542"/>
    </source>
</evidence>
<dbReference type="InParanoid" id="A2FPV0"/>
<evidence type="ECO:0000256" key="1">
    <source>
        <dbReference type="SAM" id="Coils"/>
    </source>
</evidence>
<organism evidence="2 3">
    <name type="scientific">Trichomonas vaginalis (strain ATCC PRA-98 / G3)</name>
    <dbReference type="NCBI Taxonomy" id="412133"/>
    <lineage>
        <taxon>Eukaryota</taxon>
        <taxon>Metamonada</taxon>
        <taxon>Parabasalia</taxon>
        <taxon>Trichomonadida</taxon>
        <taxon>Trichomonadidae</taxon>
        <taxon>Trichomonas</taxon>
    </lineage>
</organism>
<dbReference type="VEuPathDB" id="TrichDB:TVAGG3_0861480"/>
<dbReference type="SMR" id="A2FPV0"/>
<dbReference type="VEuPathDB" id="TrichDB:TVAG_220290"/>
<dbReference type="KEGG" id="tva:4750773"/>
<sequence length="216" mass="25144">MSDEFDLVNSQSLDAAEIVRIPPDVFEHLKHGDYKIVNDSTDRYNIIDDKGTVIVNISRIKSISTESGELESVYKMTDKNEFTQLYSISGSCTVVRSKGTFSIKQKDSPLSRKSKIDDTEEIIPNYQNRFPRSLSEKYQKLQNESTECKKIIQDKISEFQSLITYGINSDNQLTLQRLKAEIEYEQKRLKDLQNQIVDFKHTVDERFEKQQKKDEK</sequence>
<keyword evidence="3" id="KW-1185">Reference proteome</keyword>
<reference evidence="2" key="1">
    <citation type="submission" date="2006-10" db="EMBL/GenBank/DDBJ databases">
        <authorList>
            <person name="Amadeo P."/>
            <person name="Zhao Q."/>
            <person name="Wortman J."/>
            <person name="Fraser-Liggett C."/>
            <person name="Carlton J."/>
        </authorList>
    </citation>
    <scope>NUCLEOTIDE SEQUENCE</scope>
    <source>
        <strain evidence="2">G3</strain>
    </source>
</reference>
<feature type="coiled-coil region" evidence="1">
    <location>
        <begin position="175"/>
        <end position="202"/>
    </location>
</feature>
<name>A2FPV0_TRIV3</name>
<protein>
    <submittedName>
        <fullName evidence="2">Uncharacterized protein</fullName>
    </submittedName>
</protein>
<dbReference type="AlphaFoldDB" id="A2FPV0"/>
<dbReference type="Proteomes" id="UP000001542">
    <property type="component" value="Unassembled WGS sequence"/>
</dbReference>
<dbReference type="RefSeq" id="XP_001305984.1">
    <property type="nucleotide sequence ID" value="XM_001305983.1"/>
</dbReference>
<proteinExistence type="predicted"/>
<accession>A2FPV0</accession>
<gene>
    <name evidence="2" type="ORF">TVAG_220290</name>
</gene>
<dbReference type="EMBL" id="DS113932">
    <property type="protein sequence ID" value="EAX93054.1"/>
    <property type="molecule type" value="Genomic_DNA"/>
</dbReference>
<keyword evidence="1" id="KW-0175">Coiled coil</keyword>
<evidence type="ECO:0000313" key="2">
    <source>
        <dbReference type="EMBL" id="EAX93054.1"/>
    </source>
</evidence>
<reference evidence="2" key="2">
    <citation type="journal article" date="2007" name="Science">
        <title>Draft genome sequence of the sexually transmitted pathogen Trichomonas vaginalis.</title>
        <authorList>
            <person name="Carlton J.M."/>
            <person name="Hirt R.P."/>
            <person name="Silva J.C."/>
            <person name="Delcher A.L."/>
            <person name="Schatz M."/>
            <person name="Zhao Q."/>
            <person name="Wortman J.R."/>
            <person name="Bidwell S.L."/>
            <person name="Alsmark U.C.M."/>
            <person name="Besteiro S."/>
            <person name="Sicheritz-Ponten T."/>
            <person name="Noel C.J."/>
            <person name="Dacks J.B."/>
            <person name="Foster P.G."/>
            <person name="Simillion C."/>
            <person name="Van de Peer Y."/>
            <person name="Miranda-Saavedra D."/>
            <person name="Barton G.J."/>
            <person name="Westrop G.D."/>
            <person name="Mueller S."/>
            <person name="Dessi D."/>
            <person name="Fiori P.L."/>
            <person name="Ren Q."/>
            <person name="Paulsen I."/>
            <person name="Zhang H."/>
            <person name="Bastida-Corcuera F.D."/>
            <person name="Simoes-Barbosa A."/>
            <person name="Brown M.T."/>
            <person name="Hayes R.D."/>
            <person name="Mukherjee M."/>
            <person name="Okumura C.Y."/>
            <person name="Schneider R."/>
            <person name="Smith A.J."/>
            <person name="Vanacova S."/>
            <person name="Villalvazo M."/>
            <person name="Haas B.J."/>
            <person name="Pertea M."/>
            <person name="Feldblyum T.V."/>
            <person name="Utterback T.R."/>
            <person name="Shu C.L."/>
            <person name="Osoegawa K."/>
            <person name="de Jong P.J."/>
            <person name="Hrdy I."/>
            <person name="Horvathova L."/>
            <person name="Zubacova Z."/>
            <person name="Dolezal P."/>
            <person name="Malik S.B."/>
            <person name="Logsdon J.M. Jr."/>
            <person name="Henze K."/>
            <person name="Gupta A."/>
            <person name="Wang C.C."/>
            <person name="Dunne R.L."/>
            <person name="Upcroft J.A."/>
            <person name="Upcroft P."/>
            <person name="White O."/>
            <person name="Salzberg S.L."/>
            <person name="Tang P."/>
            <person name="Chiu C.-H."/>
            <person name="Lee Y.-S."/>
            <person name="Embley T.M."/>
            <person name="Coombs G.H."/>
            <person name="Mottram J.C."/>
            <person name="Tachezy J."/>
            <person name="Fraser-Liggett C.M."/>
            <person name="Johnson P.J."/>
        </authorList>
    </citation>
    <scope>NUCLEOTIDE SEQUENCE [LARGE SCALE GENOMIC DNA]</scope>
    <source>
        <strain evidence="2">G3</strain>
    </source>
</reference>